<dbReference type="Proteomes" id="UP000001968">
    <property type="component" value="Chromosome"/>
</dbReference>
<evidence type="ECO:0000313" key="3">
    <source>
        <dbReference type="EMBL" id="ABI67631.1"/>
    </source>
</evidence>
<dbReference type="InterPro" id="IPR003675">
    <property type="entry name" value="Rce1/LyrA-like_dom"/>
</dbReference>
<dbReference type="HOGENOM" id="CLU_084131_0_0_9"/>
<dbReference type="KEGG" id="swo:Swol_0284"/>
<keyword evidence="1" id="KW-0812">Transmembrane</keyword>
<evidence type="ECO:0000259" key="2">
    <source>
        <dbReference type="Pfam" id="PF02517"/>
    </source>
</evidence>
<dbReference type="PANTHER" id="PTHR35797">
    <property type="entry name" value="PROTEASE-RELATED"/>
    <property type="match status" value="1"/>
</dbReference>
<keyword evidence="1" id="KW-1133">Transmembrane helix</keyword>
<keyword evidence="1" id="KW-0472">Membrane</keyword>
<protein>
    <recommendedName>
        <fullName evidence="2">CAAX prenyl protease 2/Lysostaphin resistance protein A-like domain-containing protein</fullName>
    </recommendedName>
</protein>
<feature type="transmembrane region" description="Helical" evidence="1">
    <location>
        <begin position="85"/>
        <end position="106"/>
    </location>
</feature>
<dbReference type="EMBL" id="CP000448">
    <property type="protein sequence ID" value="ABI67631.1"/>
    <property type="molecule type" value="Genomic_DNA"/>
</dbReference>
<feature type="transmembrane region" description="Helical" evidence="1">
    <location>
        <begin position="193"/>
        <end position="215"/>
    </location>
</feature>
<feature type="domain" description="CAAX prenyl protease 2/Lysostaphin resistance protein A-like" evidence="2">
    <location>
        <begin position="96"/>
        <end position="201"/>
    </location>
</feature>
<organism evidence="3 4">
    <name type="scientific">Syntrophomonas wolfei subsp. wolfei (strain DSM 2245B / Goettingen)</name>
    <dbReference type="NCBI Taxonomy" id="335541"/>
    <lineage>
        <taxon>Bacteria</taxon>
        <taxon>Bacillati</taxon>
        <taxon>Bacillota</taxon>
        <taxon>Clostridia</taxon>
        <taxon>Eubacteriales</taxon>
        <taxon>Syntrophomonadaceae</taxon>
        <taxon>Syntrophomonas</taxon>
    </lineage>
</organism>
<feature type="transmembrane region" description="Helical" evidence="1">
    <location>
        <begin position="54"/>
        <end position="79"/>
    </location>
</feature>
<accession>Q0B073</accession>
<dbReference type="GO" id="GO:0004175">
    <property type="term" value="F:endopeptidase activity"/>
    <property type="evidence" value="ECO:0007669"/>
    <property type="project" value="UniProtKB-ARBA"/>
</dbReference>
<feature type="transmembrane region" description="Helical" evidence="1">
    <location>
        <begin position="221"/>
        <end position="245"/>
    </location>
</feature>
<feature type="transmembrane region" description="Helical" evidence="1">
    <location>
        <begin position="160"/>
        <end position="181"/>
    </location>
</feature>
<feature type="transmembrane region" description="Helical" evidence="1">
    <location>
        <begin position="15"/>
        <end position="34"/>
    </location>
</feature>
<dbReference type="RefSeq" id="WP_011639740.1">
    <property type="nucleotide sequence ID" value="NC_008346.1"/>
</dbReference>
<dbReference type="eggNOG" id="ENOG502ZCD8">
    <property type="taxonomic scope" value="Bacteria"/>
</dbReference>
<gene>
    <name evidence="3" type="ordered locus">Swol_0284</name>
</gene>
<keyword evidence="4" id="KW-1185">Reference proteome</keyword>
<dbReference type="PANTHER" id="PTHR35797:SF1">
    <property type="entry name" value="PROTEASE"/>
    <property type="match status" value="1"/>
</dbReference>
<reference evidence="4" key="1">
    <citation type="journal article" date="2010" name="Environ. Microbiol.">
        <title>The genome of Syntrophomonas wolfei: new insights into syntrophic metabolism and biohydrogen production.</title>
        <authorList>
            <person name="Sieber J.R."/>
            <person name="Sims D.R."/>
            <person name="Han C."/>
            <person name="Kim E."/>
            <person name="Lykidis A."/>
            <person name="Lapidus A.L."/>
            <person name="McDonnald E."/>
            <person name="Rohlin L."/>
            <person name="Culley D.E."/>
            <person name="Gunsalus R."/>
            <person name="McInerney M.J."/>
        </authorList>
    </citation>
    <scope>NUCLEOTIDE SEQUENCE [LARGE SCALE GENOMIC DNA]</scope>
    <source>
        <strain evidence="4">DSM 2245B / Goettingen</strain>
    </source>
</reference>
<feature type="transmembrane region" description="Helical" evidence="1">
    <location>
        <begin position="127"/>
        <end position="148"/>
    </location>
</feature>
<dbReference type="Pfam" id="PF02517">
    <property type="entry name" value="Rce1-like"/>
    <property type="match status" value="1"/>
</dbReference>
<dbReference type="InterPro" id="IPR042150">
    <property type="entry name" value="MmRce1-like"/>
</dbReference>
<evidence type="ECO:0000313" key="4">
    <source>
        <dbReference type="Proteomes" id="UP000001968"/>
    </source>
</evidence>
<dbReference type="GO" id="GO:0080120">
    <property type="term" value="P:CAAX-box protein maturation"/>
    <property type="evidence" value="ECO:0007669"/>
    <property type="project" value="UniProtKB-ARBA"/>
</dbReference>
<proteinExistence type="predicted"/>
<evidence type="ECO:0000256" key="1">
    <source>
        <dbReference type="SAM" id="Phobius"/>
    </source>
</evidence>
<dbReference type="AlphaFoldDB" id="Q0B073"/>
<sequence>MVDSVLTEQPEGDSLGMGVWLVLPMLTALVIILISRFSWKELGLKPNFKGNVKWYLASILIFPVVTAIVMLIGATTNWIDLSAFALRPFIVAFGSTMFVNFIIDIFEETAWRGYLTSQLLKLNLNDWKLYLIVGCVWAAWHIPYYLVFLPEADIQAVMPVSRAIYVVVAFTTFLCWTVMFTELFRVTKSVWPCVILHTVEDSLINLLVISGYISIAVGKEILVSPINGIIASILYLAVGLGIRAYRIKAYGMRSDQILISKECSG</sequence>
<name>Q0B073_SYNWW</name>
<dbReference type="STRING" id="335541.Swol_0284"/>